<gene>
    <name evidence="2" type="ORF">PSQ39_05070</name>
</gene>
<reference evidence="2 3" key="1">
    <citation type="submission" date="2023-02" db="EMBL/GenBank/DDBJ databases">
        <title>Bacterial whole genome sequence for Curvibacter sp. HBC28.</title>
        <authorList>
            <person name="Le V."/>
            <person name="Ko S.-R."/>
            <person name="Ahn C.-Y."/>
            <person name="Oh H.-M."/>
        </authorList>
    </citation>
    <scope>NUCLEOTIDE SEQUENCE [LARGE SCALE GENOMIC DNA]</scope>
    <source>
        <strain evidence="2 3">HBC28</strain>
    </source>
</reference>
<dbReference type="InterPro" id="IPR036188">
    <property type="entry name" value="FAD/NAD-bd_sf"/>
</dbReference>
<dbReference type="EMBL" id="JAQSIO010000001">
    <property type="protein sequence ID" value="MDD0813997.1"/>
    <property type="molecule type" value="Genomic_DNA"/>
</dbReference>
<feature type="domain" description="Amine oxidase" evidence="1">
    <location>
        <begin position="67"/>
        <end position="368"/>
    </location>
</feature>
<evidence type="ECO:0000313" key="3">
    <source>
        <dbReference type="Proteomes" id="UP001528672"/>
    </source>
</evidence>
<protein>
    <submittedName>
        <fullName evidence="2">FAD-dependent oxidoreductase</fullName>
    </submittedName>
</protein>
<dbReference type="SUPFAM" id="SSF51905">
    <property type="entry name" value="FAD/NAD(P)-binding domain"/>
    <property type="match status" value="1"/>
</dbReference>
<dbReference type="PROSITE" id="PS51257">
    <property type="entry name" value="PROKAR_LIPOPROTEIN"/>
    <property type="match status" value="1"/>
</dbReference>
<dbReference type="InterPro" id="IPR002937">
    <property type="entry name" value="Amino_oxidase"/>
</dbReference>
<evidence type="ECO:0000259" key="1">
    <source>
        <dbReference type="Pfam" id="PF01593"/>
    </source>
</evidence>
<evidence type="ECO:0000313" key="2">
    <source>
        <dbReference type="EMBL" id="MDD0813997.1"/>
    </source>
</evidence>
<accession>A0ABT5MBP7</accession>
<dbReference type="RefSeq" id="WP_273925583.1">
    <property type="nucleotide sequence ID" value="NZ_JAQSIO010000001.1"/>
</dbReference>
<proteinExistence type="predicted"/>
<comment type="caution">
    <text evidence="2">The sequence shown here is derived from an EMBL/GenBank/DDBJ whole genome shotgun (WGS) entry which is preliminary data.</text>
</comment>
<dbReference type="Gene3D" id="3.50.50.60">
    <property type="entry name" value="FAD/NAD(P)-binding domain"/>
    <property type="match status" value="1"/>
</dbReference>
<organism evidence="2 3">
    <name type="scientific">Curvibacter microcysteis</name>
    <dbReference type="NCBI Taxonomy" id="3026419"/>
    <lineage>
        <taxon>Bacteria</taxon>
        <taxon>Pseudomonadati</taxon>
        <taxon>Pseudomonadota</taxon>
        <taxon>Betaproteobacteria</taxon>
        <taxon>Burkholderiales</taxon>
        <taxon>Comamonadaceae</taxon>
        <taxon>Curvibacter</taxon>
    </lineage>
</organism>
<dbReference type="Pfam" id="PF01593">
    <property type="entry name" value="Amino_oxidase"/>
    <property type="match status" value="1"/>
</dbReference>
<sequence length="553" mass="60413">MKRRDWLTSTAASALGLAGCSRTMPVLEGGFEDASFERGHLLHENPRRWPAPAVSRRVGALVLGGGIAGLAAARALRQGGVDDLAVLELADQPGGNSRGRELGGLACPTGAHYLPLPGDEAREVQALLEELGVRRREAGRWVYDEHALCHSPQERLYQNGQWQEGLLPSQDQSPTTLAQYQLFARLVDTEQKQNRYAIPLSRQSLSPGQLALDALTFGQWLNQRGLNDPALRWFLDYCCRDDYGAGVDQVSAWAGLHYFASRHGFQAPGSEAAAQAAESAVLTWPEGNGWLVERLAAPLQGSHRGGPLYTGRLVLRIEDQRQAVAVDVWDVAQQRVERWLAAHCVVALPVPVAARVQAAAPDWVQATALRWQHAAWVVGNLQLAAPLTDRPGAAPAWDNVVYGSTGLGYVNAAHQRLDPRPGPTVLSFYSALGLGHAARRQLLEQPWTHWRDQLLKDYLVPHPDLLAQAQRFSISRHGHAMAVPVPGTLAHLTRLPQRAPARTRLGVPAVLAEGRLSWAHGDWSGYSVFEEAFTRGHEAGQHAVLQLRGRVPS</sequence>
<name>A0ABT5MBP7_9BURK</name>
<dbReference type="InterPro" id="IPR050464">
    <property type="entry name" value="Zeta_carotene_desat/Oxidored"/>
</dbReference>
<keyword evidence="3" id="KW-1185">Reference proteome</keyword>
<dbReference type="PANTHER" id="PTHR42923:SF39">
    <property type="entry name" value="AMINO OXIDASE"/>
    <property type="match status" value="1"/>
</dbReference>
<dbReference type="Proteomes" id="UP001528672">
    <property type="component" value="Unassembled WGS sequence"/>
</dbReference>
<dbReference type="PANTHER" id="PTHR42923">
    <property type="entry name" value="PROTOPORPHYRINOGEN OXIDASE"/>
    <property type="match status" value="1"/>
</dbReference>